<accession>A0A0F9ALZ3</accession>
<protein>
    <submittedName>
        <fullName evidence="2">Uncharacterized protein</fullName>
    </submittedName>
</protein>
<proteinExistence type="predicted"/>
<evidence type="ECO:0000313" key="2">
    <source>
        <dbReference type="EMBL" id="KKL10405.1"/>
    </source>
</evidence>
<dbReference type="AlphaFoldDB" id="A0A0F9ALZ3"/>
<evidence type="ECO:0000256" key="1">
    <source>
        <dbReference type="SAM" id="MobiDB-lite"/>
    </source>
</evidence>
<sequence length="65" mass="7548">MGNTRNGREARTDRKESAKDRAEEWEKLTTVQKLQQLVDKGHAHTKYAKKLRQDIVDARLKKGDV</sequence>
<organism evidence="2">
    <name type="scientific">marine sediment metagenome</name>
    <dbReference type="NCBI Taxonomy" id="412755"/>
    <lineage>
        <taxon>unclassified sequences</taxon>
        <taxon>metagenomes</taxon>
        <taxon>ecological metagenomes</taxon>
    </lineage>
</organism>
<gene>
    <name evidence="2" type="ORF">LCGC14_2556200</name>
</gene>
<dbReference type="EMBL" id="LAZR01042075">
    <property type="protein sequence ID" value="KKL10405.1"/>
    <property type="molecule type" value="Genomic_DNA"/>
</dbReference>
<reference evidence="2" key="1">
    <citation type="journal article" date="2015" name="Nature">
        <title>Complex archaea that bridge the gap between prokaryotes and eukaryotes.</title>
        <authorList>
            <person name="Spang A."/>
            <person name="Saw J.H."/>
            <person name="Jorgensen S.L."/>
            <person name="Zaremba-Niedzwiedzka K."/>
            <person name="Martijn J."/>
            <person name="Lind A.E."/>
            <person name="van Eijk R."/>
            <person name="Schleper C."/>
            <person name="Guy L."/>
            <person name="Ettema T.J."/>
        </authorList>
    </citation>
    <scope>NUCLEOTIDE SEQUENCE</scope>
</reference>
<feature type="region of interest" description="Disordered" evidence="1">
    <location>
        <begin position="1"/>
        <end position="24"/>
    </location>
</feature>
<name>A0A0F9ALZ3_9ZZZZ</name>
<comment type="caution">
    <text evidence="2">The sequence shown here is derived from an EMBL/GenBank/DDBJ whole genome shotgun (WGS) entry which is preliminary data.</text>
</comment>